<evidence type="ECO:0000313" key="2">
    <source>
        <dbReference type="Proteomes" id="UP000294930"/>
    </source>
</evidence>
<accession>A0ABY2G5S8</accession>
<proteinExistence type="predicted"/>
<organism evidence="1 2">
    <name type="scientific">Meridianimaribacter flavus</name>
    <dbReference type="NCBI Taxonomy" id="571115"/>
    <lineage>
        <taxon>Bacteria</taxon>
        <taxon>Pseudomonadati</taxon>
        <taxon>Bacteroidota</taxon>
        <taxon>Flavobacteriia</taxon>
        <taxon>Flavobacteriales</taxon>
        <taxon>Flavobacteriaceae</taxon>
        <taxon>Meridianimaribacter</taxon>
    </lineage>
</organism>
<reference evidence="1 2" key="1">
    <citation type="submission" date="2019-03" db="EMBL/GenBank/DDBJ databases">
        <title>Genomic Encyclopedia of Type Strains, Phase III (KMG-III): the genomes of soil and plant-associated and newly described type strains.</title>
        <authorList>
            <person name="Whitman W."/>
        </authorList>
    </citation>
    <scope>NUCLEOTIDE SEQUENCE [LARGE SCALE GENOMIC DNA]</scope>
    <source>
        <strain evidence="1 2">CGMCC 1.10957</strain>
    </source>
</reference>
<dbReference type="RefSeq" id="WP_134199609.1">
    <property type="nucleotide sequence ID" value="NZ_SOQZ01000003.1"/>
</dbReference>
<evidence type="ECO:0008006" key="3">
    <source>
        <dbReference type="Google" id="ProtNLM"/>
    </source>
</evidence>
<gene>
    <name evidence="1" type="ORF">A8975_1617</name>
</gene>
<dbReference type="EMBL" id="SOQZ01000003">
    <property type="protein sequence ID" value="TDY11778.1"/>
    <property type="molecule type" value="Genomic_DNA"/>
</dbReference>
<dbReference type="Proteomes" id="UP000294930">
    <property type="component" value="Unassembled WGS sequence"/>
</dbReference>
<protein>
    <recommendedName>
        <fullName evidence="3">UDP-glycosyltransferase</fullName>
    </recommendedName>
</protein>
<evidence type="ECO:0000313" key="1">
    <source>
        <dbReference type="EMBL" id="TDY11778.1"/>
    </source>
</evidence>
<name>A0ABY2G5S8_9FLAO</name>
<dbReference type="SUPFAM" id="SSF53756">
    <property type="entry name" value="UDP-Glycosyltransferase/glycogen phosphorylase"/>
    <property type="match status" value="1"/>
</dbReference>
<sequence length="418" mass="48817">MRKILIVVESIDVNSSSGAKGRMSLIKSLIALGYGVKILHYTRKNIEIEGVDCISIKELKYNLLYVLSRTRRLVLRHFKVDLFSWVDSVFGFSFTYYNDSNSIAASIRKHYTDEDYIFTLSHGGNFKSHHAMLKFPKLYKKWVAYMHDPYPFHCYPKPYNWYEKGYEVKEQFIKDVSDKAEFSVFPSLLLMQWMGNYFPNFLKTGSVIPHQSYDLEIRNKRPLKLEYFDFNKFTILHAGNLLKQRQPQGLVEAYKLFLKKIPEAKQNSLLLLLGDASEHKEYLLEEKTKCSSLYCSMNYVSFDEANYVQEYASVNVILEADADISPFLPGKFPHCVKSNSPIMSLAPEQSEVRRLLGLDYKYACRPSDSTVISEFLIELYFLWKETPEKLKLNRPDIEGYLSTEFLQKQLNAMFKNEQ</sequence>
<keyword evidence="2" id="KW-1185">Reference proteome</keyword>
<comment type="caution">
    <text evidence="1">The sequence shown here is derived from an EMBL/GenBank/DDBJ whole genome shotgun (WGS) entry which is preliminary data.</text>
</comment>